<evidence type="ECO:0000313" key="1">
    <source>
        <dbReference type="EMBL" id="MBW99518.1"/>
    </source>
</evidence>
<sequence length="69" mass="8327">MKFCFVSDTKTFRELVGNQMQNMYYITRFYKYIVQFNGYYLLINNNNKVLVSYLIGIRYLNFSCHSALL</sequence>
<proteinExistence type="predicted"/>
<organism evidence="1">
    <name type="scientific">Rhizophora mucronata</name>
    <name type="common">Asiatic mangrove</name>
    <dbReference type="NCBI Taxonomy" id="61149"/>
    <lineage>
        <taxon>Eukaryota</taxon>
        <taxon>Viridiplantae</taxon>
        <taxon>Streptophyta</taxon>
        <taxon>Embryophyta</taxon>
        <taxon>Tracheophyta</taxon>
        <taxon>Spermatophyta</taxon>
        <taxon>Magnoliopsida</taxon>
        <taxon>eudicotyledons</taxon>
        <taxon>Gunneridae</taxon>
        <taxon>Pentapetalae</taxon>
        <taxon>rosids</taxon>
        <taxon>fabids</taxon>
        <taxon>Malpighiales</taxon>
        <taxon>Rhizophoraceae</taxon>
        <taxon>Rhizophora</taxon>
    </lineage>
</organism>
<dbReference type="EMBL" id="GGEC01019035">
    <property type="protein sequence ID" value="MBW99518.1"/>
    <property type="molecule type" value="Transcribed_RNA"/>
</dbReference>
<accession>A0A2P2K1E3</accession>
<dbReference type="AlphaFoldDB" id="A0A2P2K1E3"/>
<reference evidence="1" key="1">
    <citation type="submission" date="2018-02" db="EMBL/GenBank/DDBJ databases">
        <title>Rhizophora mucronata_Transcriptome.</title>
        <authorList>
            <person name="Meera S.P."/>
            <person name="Sreeshan A."/>
            <person name="Augustine A."/>
        </authorList>
    </citation>
    <scope>NUCLEOTIDE SEQUENCE</scope>
    <source>
        <tissue evidence="1">Leaf</tissue>
    </source>
</reference>
<protein>
    <submittedName>
        <fullName evidence="1">Polyprotein</fullName>
    </submittedName>
</protein>
<name>A0A2P2K1E3_RHIMU</name>